<dbReference type="PANTHER" id="PTHR24118">
    <property type="entry name" value="POTE ANKYRIN DOMAIN"/>
    <property type="match status" value="1"/>
</dbReference>
<accession>A0A1F5LA98</accession>
<feature type="repeat" description="ANK" evidence="1">
    <location>
        <begin position="930"/>
        <end position="968"/>
    </location>
</feature>
<feature type="repeat" description="ANK" evidence="1">
    <location>
        <begin position="569"/>
        <end position="601"/>
    </location>
</feature>
<dbReference type="OrthoDB" id="21416at2759"/>
<dbReference type="GeneID" id="34579290"/>
<organism evidence="3 4">
    <name type="scientific">Penicillium arizonense</name>
    <dbReference type="NCBI Taxonomy" id="1835702"/>
    <lineage>
        <taxon>Eukaryota</taxon>
        <taxon>Fungi</taxon>
        <taxon>Dikarya</taxon>
        <taxon>Ascomycota</taxon>
        <taxon>Pezizomycotina</taxon>
        <taxon>Eurotiomycetes</taxon>
        <taxon>Eurotiomycetidae</taxon>
        <taxon>Eurotiales</taxon>
        <taxon>Aspergillaceae</taxon>
        <taxon>Penicillium</taxon>
    </lineage>
</organism>
<feature type="repeat" description="ANK" evidence="1">
    <location>
        <begin position="894"/>
        <end position="929"/>
    </location>
</feature>
<dbReference type="Pfam" id="PF12796">
    <property type="entry name" value="Ank_2"/>
    <property type="match status" value="3"/>
</dbReference>
<evidence type="ECO:0000313" key="3">
    <source>
        <dbReference type="EMBL" id="OGE50158.1"/>
    </source>
</evidence>
<keyword evidence="4" id="KW-1185">Reference proteome</keyword>
<dbReference type="InterPro" id="IPR002110">
    <property type="entry name" value="Ankyrin_rpt"/>
</dbReference>
<evidence type="ECO:0000313" key="4">
    <source>
        <dbReference type="Proteomes" id="UP000177622"/>
    </source>
</evidence>
<dbReference type="STRING" id="1835702.A0A1F5LA98"/>
<comment type="caution">
    <text evidence="3">The sequence shown here is derived from an EMBL/GenBank/DDBJ whole genome shotgun (WGS) entry which is preliminary data.</text>
</comment>
<gene>
    <name evidence="3" type="ORF">PENARI_c018G04962</name>
</gene>
<protein>
    <submittedName>
        <fullName evidence="3">Uncharacterized protein</fullName>
    </submittedName>
</protein>
<dbReference type="SMART" id="SM00248">
    <property type="entry name" value="ANK"/>
    <property type="match status" value="18"/>
</dbReference>
<dbReference type="SUPFAM" id="SSF48403">
    <property type="entry name" value="Ankyrin repeat"/>
    <property type="match status" value="3"/>
</dbReference>
<name>A0A1F5LA98_PENAI</name>
<feature type="repeat" description="ANK" evidence="1">
    <location>
        <begin position="124"/>
        <end position="167"/>
    </location>
</feature>
<proteinExistence type="predicted"/>
<dbReference type="RefSeq" id="XP_022485607.1">
    <property type="nucleotide sequence ID" value="XM_022634556.1"/>
</dbReference>
<evidence type="ECO:0000256" key="1">
    <source>
        <dbReference type="PROSITE-ProRule" id="PRU00023"/>
    </source>
</evidence>
<dbReference type="Gene3D" id="1.25.40.20">
    <property type="entry name" value="Ankyrin repeat-containing domain"/>
    <property type="match status" value="6"/>
</dbReference>
<dbReference type="EMBL" id="LXJU01000018">
    <property type="protein sequence ID" value="OGE50158.1"/>
    <property type="molecule type" value="Genomic_DNA"/>
</dbReference>
<keyword evidence="1" id="KW-0040">ANK repeat</keyword>
<reference evidence="3 4" key="1">
    <citation type="journal article" date="2016" name="Sci. Rep.">
        <title>Penicillium arizonense, a new, genome sequenced fungal species, reveals a high chemical diversity in secreted metabolites.</title>
        <authorList>
            <person name="Grijseels S."/>
            <person name="Nielsen J.C."/>
            <person name="Randelovic M."/>
            <person name="Nielsen J."/>
            <person name="Nielsen K.F."/>
            <person name="Workman M."/>
            <person name="Frisvad J.C."/>
        </authorList>
    </citation>
    <scope>NUCLEOTIDE SEQUENCE [LARGE SCALE GENOMIC DNA]</scope>
    <source>
        <strain evidence="3 4">CBS 141311</strain>
    </source>
</reference>
<evidence type="ECO:0000256" key="2">
    <source>
        <dbReference type="SAM" id="MobiDB-lite"/>
    </source>
</evidence>
<sequence length="1256" mass="137813">MPSQEYIDLFGSDTEGSEASEEPLPALQAAVDTGEVDTVRQLASAADPADLTAALCRSCQLGNKALVEALVDTGRCDIDAAADGETPLFLAARKVDPSIVKFLLEHNADISVKSMDRGRQRGPPTRTPLHGAVEDVRYRRNPENLPRLEEVIKLLLEAGCDINAQDVHGSTVLLRCLGDEIPVIELLLQRGADPNIRGGKGDTPMHFLHRPLEHPEWLAALMAHGARLDIPEAEGNGYTPLHKFASRSQLGDLSLFRPFVPDWNIIDARGNTLLHVATKQHRKGSVTLSELLKADIDPNQRNHDGQQPIHMVDGSGNNLTDALDILCAAGADVEARDSRGRTPLTRTMCGYPRYNSRELIQTFLHRGANINAQDYKGNGILWNLIDGKFHFEYLDFLLSLGVNPKMTNYKGDTFLHHLAANYADGVIDQEGLIPAIKKMVDLGVSPTVPNFKGCTPLHALCSQVSDHFFAAAAEGGKSAIDLLLDLGLDGAINTADHQGIRPIHLAATTSEILVGKLITRGADPTATTNDGRNLLHIASTARQSNIVGLLLEQYASTNQTALINAKSKDGRTPLHAACRSGRLETVALLIAHGADVSAQDERERTPMDVCSEFPDEDRLWQSADDQENMFHTLTAAGVLSEDDTRPRQPSSRNKKLRHNAKRVGWKGELTSETSTIRIGPIVRLLASNGGIVKKEGFAIGPMFHAVGCDDEQMVVELDRVSREINIPLKNHSPLETETILARSRNLPGILEEGFKGHIFEGGLLSMVLRGHEQELAQALEKNASSDVNWAKDQTSLPEILVTLARWGYAELFERIGSLIPGNDWINSGKANVLGEEPIRHLLAAGMRHLPNLEVIKIMVEKFNVDVNVQFTSNMQLKPKVYYQSSMAQRRQYKEGDTILHHIAQGEHWWHVGAIKYLLEHGADPNIRNSQGKTPLCNAVARGELAGHRQREITQILLEGGADPNIPASCGYTPLAMSAHDTHLFQLLIDNGAYPSQDHPMELFAALASFNTDVLEALLNMDLDCNTTVLSDAQPHWHTPRFRKVPARPTWIMSPLLYISMLAYNEANTRDNAIRMIKTLIEHGANPCLPCDDNKIILHELFENGGIIQPWLEMPDLDLERRDPRGRTLLLAAANAPFGVDSYVSIAPIFPLRGGKIISSGWIEGDRTRAMALYECGANLTAVDYKGNNVLHGLAGLKTNDTTCEAEIRRTLALFVEKAPELVSQTNVEGKTPRMIAEEQGSEWAKEVLAQGGVGAE</sequence>
<feature type="repeat" description="ANK" evidence="1">
    <location>
        <begin position="530"/>
        <end position="562"/>
    </location>
</feature>
<feature type="repeat" description="ANK" evidence="1">
    <location>
        <begin position="304"/>
        <end position="338"/>
    </location>
</feature>
<dbReference type="Pfam" id="PF00023">
    <property type="entry name" value="Ank"/>
    <property type="match status" value="1"/>
</dbReference>
<feature type="region of interest" description="Disordered" evidence="2">
    <location>
        <begin position="640"/>
        <end position="659"/>
    </location>
</feature>
<dbReference type="PRINTS" id="PR01415">
    <property type="entry name" value="ANKYRIN"/>
</dbReference>
<dbReference type="PROSITE" id="PS50088">
    <property type="entry name" value="ANK_REPEAT"/>
    <property type="match status" value="7"/>
</dbReference>
<feature type="repeat" description="ANK" evidence="1">
    <location>
        <begin position="83"/>
        <end position="115"/>
    </location>
</feature>
<dbReference type="InterPro" id="IPR036770">
    <property type="entry name" value="Ankyrin_rpt-contain_sf"/>
</dbReference>
<dbReference type="AlphaFoldDB" id="A0A1F5LA98"/>
<dbReference type="Proteomes" id="UP000177622">
    <property type="component" value="Unassembled WGS sequence"/>
</dbReference>
<dbReference type="PROSITE" id="PS50297">
    <property type="entry name" value="ANK_REP_REGION"/>
    <property type="match status" value="4"/>
</dbReference>
<dbReference type="PANTHER" id="PTHR24118:SF100">
    <property type="entry name" value="FYVE-TYPE DOMAIN-CONTAINING PROTEIN"/>
    <property type="match status" value="1"/>
</dbReference>